<dbReference type="PROSITE" id="PS51184">
    <property type="entry name" value="JMJC"/>
    <property type="match status" value="1"/>
</dbReference>
<dbReference type="PANTHER" id="PTHR12480">
    <property type="entry name" value="ARGININE DEMETHYLASE AND LYSYL-HYDROXYLASE JMJD"/>
    <property type="match status" value="1"/>
</dbReference>
<accession>A0ABM4BGP7</accession>
<dbReference type="InterPro" id="IPR003347">
    <property type="entry name" value="JmjC_dom"/>
</dbReference>
<organism evidence="3 4">
    <name type="scientific">Hydra vulgaris</name>
    <name type="common">Hydra</name>
    <name type="synonym">Hydra attenuata</name>
    <dbReference type="NCBI Taxonomy" id="6087"/>
    <lineage>
        <taxon>Eukaryota</taxon>
        <taxon>Metazoa</taxon>
        <taxon>Cnidaria</taxon>
        <taxon>Hydrozoa</taxon>
        <taxon>Hydroidolina</taxon>
        <taxon>Anthoathecata</taxon>
        <taxon>Aplanulata</taxon>
        <taxon>Hydridae</taxon>
        <taxon>Hydra</taxon>
    </lineage>
</organism>
<evidence type="ECO:0000256" key="1">
    <source>
        <dbReference type="SAM" id="Phobius"/>
    </source>
</evidence>
<keyword evidence="1" id="KW-1133">Transmembrane helix</keyword>
<name>A0ABM4BGP7_HYDVU</name>
<keyword evidence="1" id="KW-0472">Membrane</keyword>
<reference evidence="4" key="1">
    <citation type="submission" date="2025-08" db="UniProtKB">
        <authorList>
            <consortium name="RefSeq"/>
        </authorList>
    </citation>
    <scope>IDENTIFICATION</scope>
</reference>
<dbReference type="SUPFAM" id="SSF51197">
    <property type="entry name" value="Clavaminate synthase-like"/>
    <property type="match status" value="1"/>
</dbReference>
<gene>
    <name evidence="4" type="primary">LOC100211992</name>
</gene>
<protein>
    <submittedName>
        <fullName evidence="4">Uncharacterized protein LOC100211992 isoform X2</fullName>
    </submittedName>
</protein>
<dbReference type="GeneID" id="100211992"/>
<dbReference type="Gene3D" id="2.60.120.650">
    <property type="entry name" value="Cupin"/>
    <property type="match status" value="1"/>
</dbReference>
<feature type="domain" description="JmjC" evidence="2">
    <location>
        <begin position="215"/>
        <end position="326"/>
    </location>
</feature>
<evidence type="ECO:0000259" key="2">
    <source>
        <dbReference type="PROSITE" id="PS51184"/>
    </source>
</evidence>
<dbReference type="InterPro" id="IPR050910">
    <property type="entry name" value="JMJD6_ArgDemeth/LysHydrox"/>
</dbReference>
<sequence>MDVTLNKLFSEALSNGLEQSDIEDAINKRRILVPKYSKNPRRPIYIGIILVLIAVLFGAQLPKNEYSSPWQYATEIFKSYIFSWDSSCLIGFSGMTIEIVRPLEDCSFCKDLKEVPIVYNITKEYFLKHHAYTGVPVLIKQGTGNWTALRIFGWRYFRVLYAKLKAFKDNEDLGCQFFPYKTEFKSLKQVLFMSKERANLTEDQWYIGWSNCVPRVQEILRHHYQRPSFLPDDSESSALDWVFMGGSGTGASMHIDFVNRPSWQAQVKGKKTWYIEPPPECELVCPMHLQATMEPSDIIVIDTNKWFHSTFIHPGNISITIGSEYD</sequence>
<proteinExistence type="predicted"/>
<evidence type="ECO:0000313" key="4">
    <source>
        <dbReference type="RefSeq" id="XP_065648177.1"/>
    </source>
</evidence>
<keyword evidence="1" id="KW-0812">Transmembrane</keyword>
<keyword evidence="3" id="KW-1185">Reference proteome</keyword>
<dbReference type="PANTHER" id="PTHR12480:SF19">
    <property type="entry name" value="CUPIN-LIKE DOMAIN-CONTAINING PROTEIN"/>
    <property type="match status" value="1"/>
</dbReference>
<dbReference type="RefSeq" id="XP_065648177.1">
    <property type="nucleotide sequence ID" value="XM_065792105.1"/>
</dbReference>
<feature type="transmembrane region" description="Helical" evidence="1">
    <location>
        <begin position="44"/>
        <end position="61"/>
    </location>
</feature>
<dbReference type="Proteomes" id="UP001652625">
    <property type="component" value="Chromosome 03"/>
</dbReference>
<evidence type="ECO:0000313" key="3">
    <source>
        <dbReference type="Proteomes" id="UP001652625"/>
    </source>
</evidence>